<dbReference type="InterPro" id="IPR033470">
    <property type="entry name" value="FakA-like_C"/>
</dbReference>
<dbReference type="InterPro" id="IPR036117">
    <property type="entry name" value="DhaL_dom_sf"/>
</dbReference>
<accession>A0A370GZP8</accession>
<dbReference type="SMART" id="SM01120">
    <property type="entry name" value="Dak2"/>
    <property type="match status" value="1"/>
</dbReference>
<feature type="region of interest" description="Disordered" evidence="1">
    <location>
        <begin position="280"/>
        <end position="307"/>
    </location>
</feature>
<evidence type="ECO:0000256" key="1">
    <source>
        <dbReference type="SAM" id="MobiDB-lite"/>
    </source>
</evidence>
<dbReference type="AlphaFoldDB" id="A0A370GZP8"/>
<evidence type="ECO:0000259" key="2">
    <source>
        <dbReference type="PROSITE" id="PS51480"/>
    </source>
</evidence>
<evidence type="ECO:0000313" key="3">
    <source>
        <dbReference type="EMBL" id="RDI49098.1"/>
    </source>
</evidence>
<name>A0A370GZP8_9NOCA</name>
<keyword evidence="4" id="KW-1185">Reference proteome</keyword>
<dbReference type="InterPro" id="IPR050270">
    <property type="entry name" value="DegV_domain_contain"/>
</dbReference>
<dbReference type="InterPro" id="IPR004007">
    <property type="entry name" value="DhaL_dom"/>
</dbReference>
<dbReference type="PANTHER" id="PTHR33434">
    <property type="entry name" value="DEGV DOMAIN-CONTAINING PROTEIN DR_1986-RELATED"/>
    <property type="match status" value="1"/>
</dbReference>
<dbReference type="SUPFAM" id="SSF101473">
    <property type="entry name" value="DhaL-like"/>
    <property type="match status" value="2"/>
</dbReference>
<dbReference type="Proteomes" id="UP000255355">
    <property type="component" value="Unassembled WGS sequence"/>
</dbReference>
<dbReference type="Pfam" id="PF02734">
    <property type="entry name" value="Dak2"/>
    <property type="match status" value="1"/>
</dbReference>
<feature type="region of interest" description="Disordered" evidence="1">
    <location>
        <begin position="61"/>
        <end position="120"/>
    </location>
</feature>
<comment type="caution">
    <text evidence="3">The sequence shown here is derived from an EMBL/GenBank/DDBJ whole genome shotgun (WGS) entry which is preliminary data.</text>
</comment>
<dbReference type="PROSITE" id="PS51480">
    <property type="entry name" value="DHAL"/>
    <property type="match status" value="1"/>
</dbReference>
<proteinExistence type="predicted"/>
<dbReference type="InterPro" id="IPR048394">
    <property type="entry name" value="FakA-like_M"/>
</dbReference>
<dbReference type="RefSeq" id="WP_246011419.1">
    <property type="nucleotide sequence ID" value="NZ_QQAZ01000007.1"/>
</dbReference>
<organism evidence="3 4">
    <name type="scientific">Nocardia mexicana</name>
    <dbReference type="NCBI Taxonomy" id="279262"/>
    <lineage>
        <taxon>Bacteria</taxon>
        <taxon>Bacillati</taxon>
        <taxon>Actinomycetota</taxon>
        <taxon>Actinomycetes</taxon>
        <taxon>Mycobacteriales</taxon>
        <taxon>Nocardiaceae</taxon>
        <taxon>Nocardia</taxon>
    </lineage>
</organism>
<feature type="compositionally biased region" description="Low complexity" evidence="1">
    <location>
        <begin position="93"/>
        <end position="103"/>
    </location>
</feature>
<feature type="compositionally biased region" description="Low complexity" evidence="1">
    <location>
        <begin position="280"/>
        <end position="294"/>
    </location>
</feature>
<protein>
    <recommendedName>
        <fullName evidence="2">DhaL domain-containing protein</fullName>
    </recommendedName>
</protein>
<sequence>MPGVREELDGAALARWARLCLDGFERCRDEINALNVFPVADADTGTNMLVTMRAAVRAVEAEVSGPGNDSEPSARPASGGDPAARAESAGMSRALDAAAMDPGADGGAGRRARESAPVADPTAVRAVAGAMARAATAGARGNSGIILSQVLRGIAEGVAAGPLTAATLPKALRRSAVLVRESLSEPVEGTMLTVLEAAADRAEDCADDTLAAVAQTAADGAAKALGDTPSQLDVLRAAGVVDAGARGLLILLDGLVTVVTGQVPFRPEYKEFEPVPAVRAAAARSRPRGRSGASASGGGSTPGASRDLAALLGTAGPSCAGTAASSFRAAETAAAPDGTDDDDGVARPQYEVMYLLSGTDENRIADLRDSLARLGDSVVVVGDGSGTWSAHVHCADAGAAVEAGLNAGAVSRIRIEGLVVDEHQGFGPADRGILAVAAGAGAARLFEDAGAVVLDGEVTAEALLTAIRDMPHREVVVLPNGALPAHELVAVSVAARDGQREVLMLPSGSMVQGLAALALHDGGRTAADDVFAMSEAAAATRWGALRVAAERALTIVGTCERGDGLGLVGHDVVVIDPVVGVAARTLLDRMLGLGGELVTLLLGAEAPAGLSEALTGHIIANFPGVEVITYDGGQSGDLVQIGVE</sequence>
<gene>
    <name evidence="3" type="ORF">DFR68_107224</name>
</gene>
<dbReference type="Pfam" id="PF21645">
    <property type="entry name" value="FakA-like_M"/>
    <property type="match status" value="1"/>
</dbReference>
<dbReference type="SMART" id="SM01121">
    <property type="entry name" value="Dak1_2"/>
    <property type="match status" value="1"/>
</dbReference>
<evidence type="ECO:0000313" key="4">
    <source>
        <dbReference type="Proteomes" id="UP000255355"/>
    </source>
</evidence>
<dbReference type="EMBL" id="QQAZ01000007">
    <property type="protein sequence ID" value="RDI49098.1"/>
    <property type="molecule type" value="Genomic_DNA"/>
</dbReference>
<dbReference type="STRING" id="1210089.GCA_001613165_00714"/>
<dbReference type="PANTHER" id="PTHR33434:SF4">
    <property type="entry name" value="PHOSPHATASE PROTEIN"/>
    <property type="match status" value="1"/>
</dbReference>
<dbReference type="GO" id="GO:0006071">
    <property type="term" value="P:glycerol metabolic process"/>
    <property type="evidence" value="ECO:0007669"/>
    <property type="project" value="InterPro"/>
</dbReference>
<dbReference type="GO" id="GO:0004371">
    <property type="term" value="F:glycerone kinase activity"/>
    <property type="evidence" value="ECO:0007669"/>
    <property type="project" value="InterPro"/>
</dbReference>
<reference evidence="3 4" key="1">
    <citation type="submission" date="2018-07" db="EMBL/GenBank/DDBJ databases">
        <title>Genomic Encyclopedia of Type Strains, Phase IV (KMG-IV): sequencing the most valuable type-strain genomes for metagenomic binning, comparative biology and taxonomic classification.</title>
        <authorList>
            <person name="Goeker M."/>
        </authorList>
    </citation>
    <scope>NUCLEOTIDE SEQUENCE [LARGE SCALE GENOMIC DNA]</scope>
    <source>
        <strain evidence="3 4">DSM 44952</strain>
    </source>
</reference>
<feature type="domain" description="DhaL" evidence="2">
    <location>
        <begin position="11"/>
        <end position="257"/>
    </location>
</feature>
<dbReference type="Gene3D" id="1.25.40.340">
    <property type="match status" value="1"/>
</dbReference>
<dbReference type="Pfam" id="PF13684">
    <property type="entry name" value="FakA-like_C"/>
    <property type="match status" value="1"/>
</dbReference>